<dbReference type="InterPro" id="IPR000821">
    <property type="entry name" value="Ala_racemase"/>
</dbReference>
<sequence>MNPRIDISLNKLKHNTKVISDMCKEKGIQIAAVTKAFCGIPEIAQVFIDGGAKYLADSRIENLKKLNNIPVEKIMLRLPMISQAKETAEYADISLNSEIETIIALNDATEKLNKVHKIILMVDLGDLREGFFDNKELESALLILKDLKNIKVVGIGSNLTCYGGVIPNKTNLGKLVEYGETIERVLDTTLEIISGGNSSSIYLLEEDRIPERINNLRLGESLLLGRESAYGNFITNTYNDAFRLVAEIIEIKNKPSMPIGEIGMDAFGNTPIFEDKGIRKRAILAIGRQDIGSNSIEPVDEKIEVIGASSDHLIIDITDCNISYKVGDEITFNIGYGALLSLMTSEYIHKNIISY</sequence>
<dbReference type="Proteomes" id="UP000779508">
    <property type="component" value="Unassembled WGS sequence"/>
</dbReference>
<evidence type="ECO:0000313" key="2">
    <source>
        <dbReference type="EMBL" id="MBU5677876.1"/>
    </source>
</evidence>
<name>A0ABS6G6T7_9FIRM</name>
<organism evidence="2 3">
    <name type="scientific">Alkaliphilus flagellatus</name>
    <dbReference type="NCBI Taxonomy" id="2841507"/>
    <lineage>
        <taxon>Bacteria</taxon>
        <taxon>Bacillati</taxon>
        <taxon>Bacillota</taxon>
        <taxon>Clostridia</taxon>
        <taxon>Peptostreptococcales</taxon>
        <taxon>Natronincolaceae</taxon>
        <taxon>Alkaliphilus</taxon>
    </lineage>
</organism>
<dbReference type="NCBIfam" id="NF040742">
    <property type="entry name" value="racem_Orr"/>
    <property type="match status" value="1"/>
</dbReference>
<dbReference type="Pfam" id="PF01168">
    <property type="entry name" value="Ala_racemase_N"/>
    <property type="match status" value="1"/>
</dbReference>
<evidence type="ECO:0000259" key="1">
    <source>
        <dbReference type="Pfam" id="PF01168"/>
    </source>
</evidence>
<comment type="caution">
    <text evidence="2">The sequence shown here is derived from an EMBL/GenBank/DDBJ whole genome shotgun (WGS) entry which is preliminary data.</text>
</comment>
<keyword evidence="3" id="KW-1185">Reference proteome</keyword>
<proteinExistence type="predicted"/>
<dbReference type="RefSeq" id="WP_216418957.1">
    <property type="nucleotide sequence ID" value="NZ_JAHLQK010000006.1"/>
</dbReference>
<feature type="domain" description="Alanine racemase N-terminal" evidence="1">
    <location>
        <begin position="7"/>
        <end position="223"/>
    </location>
</feature>
<gene>
    <name evidence="2" type="ORF">KQI88_15770</name>
</gene>
<protein>
    <submittedName>
        <fullName evidence="2">Alanine/ornithine racemase family PLP-dependent enzyme</fullName>
    </submittedName>
</protein>
<dbReference type="EMBL" id="JAHLQK010000006">
    <property type="protein sequence ID" value="MBU5677876.1"/>
    <property type="molecule type" value="Genomic_DNA"/>
</dbReference>
<dbReference type="PANTHER" id="PTHR30511">
    <property type="entry name" value="ALANINE RACEMASE"/>
    <property type="match status" value="1"/>
</dbReference>
<accession>A0ABS6G6T7</accession>
<reference evidence="2 3" key="1">
    <citation type="submission" date="2021-06" db="EMBL/GenBank/DDBJ databases">
        <authorList>
            <person name="Sun Q."/>
            <person name="Li D."/>
        </authorList>
    </citation>
    <scope>NUCLEOTIDE SEQUENCE [LARGE SCALE GENOMIC DNA]</scope>
    <source>
        <strain evidence="2 3">MSJ-5</strain>
    </source>
</reference>
<dbReference type="CDD" id="cd06815">
    <property type="entry name" value="PLPDE_III_AR_like_1"/>
    <property type="match status" value="1"/>
</dbReference>
<dbReference type="PANTHER" id="PTHR30511:SF3">
    <property type="entry name" value="LYSINE RACEMASE"/>
    <property type="match status" value="1"/>
</dbReference>
<evidence type="ECO:0000313" key="3">
    <source>
        <dbReference type="Proteomes" id="UP000779508"/>
    </source>
</evidence>
<dbReference type="InterPro" id="IPR001608">
    <property type="entry name" value="Ala_racemase_N"/>
</dbReference>